<keyword evidence="3" id="KW-1185">Reference proteome</keyword>
<feature type="region of interest" description="Disordered" evidence="1">
    <location>
        <begin position="1"/>
        <end position="28"/>
    </location>
</feature>
<organism evidence="2 3">
    <name type="scientific">Volvox africanus</name>
    <dbReference type="NCBI Taxonomy" id="51714"/>
    <lineage>
        <taxon>Eukaryota</taxon>
        <taxon>Viridiplantae</taxon>
        <taxon>Chlorophyta</taxon>
        <taxon>core chlorophytes</taxon>
        <taxon>Chlorophyceae</taxon>
        <taxon>CS clade</taxon>
        <taxon>Chlamydomonadales</taxon>
        <taxon>Volvocaceae</taxon>
        <taxon>Volvox</taxon>
    </lineage>
</organism>
<feature type="non-terminal residue" evidence="2">
    <location>
        <position position="200"/>
    </location>
</feature>
<sequence>QPPPTPPPRPGLPPPPFPFPRPPPPPVPPPYVILGIPSSWVNESNPSGYLSISRDQSLPVQGVLTDVNTTDFPGATAVQVLGWNVTAPLRLISKNPTSEPTRCNADLTAAVTTNLGTRLGLDSAVVNVTCTSSAAATVTAAAAGGVSRRLASAATTLAIANLAAAAANIASRGLLTAGDSISAADSGSGSSCQDAAAGVS</sequence>
<evidence type="ECO:0000313" key="3">
    <source>
        <dbReference type="Proteomes" id="UP000747399"/>
    </source>
</evidence>
<evidence type="ECO:0000256" key="1">
    <source>
        <dbReference type="SAM" id="MobiDB-lite"/>
    </source>
</evidence>
<dbReference type="EMBL" id="BNCO01000061">
    <property type="protein sequence ID" value="GIL63886.1"/>
    <property type="molecule type" value="Genomic_DNA"/>
</dbReference>
<evidence type="ECO:0000313" key="2">
    <source>
        <dbReference type="EMBL" id="GIL63886.1"/>
    </source>
</evidence>
<accession>A0A8J4BL55</accession>
<comment type="caution">
    <text evidence="2">The sequence shown here is derived from an EMBL/GenBank/DDBJ whole genome shotgun (WGS) entry which is preliminary data.</text>
</comment>
<gene>
    <name evidence="2" type="ORF">Vafri_17899</name>
</gene>
<dbReference type="Proteomes" id="UP000747399">
    <property type="component" value="Unassembled WGS sequence"/>
</dbReference>
<proteinExistence type="predicted"/>
<feature type="non-terminal residue" evidence="2">
    <location>
        <position position="1"/>
    </location>
</feature>
<dbReference type="AlphaFoldDB" id="A0A8J4BL55"/>
<name>A0A8J4BL55_9CHLO</name>
<reference evidence="2" key="1">
    <citation type="journal article" date="2021" name="Proc. Natl. Acad. Sci. U.S.A.">
        <title>Three genomes in the algal genus Volvox reveal the fate of a haploid sex-determining region after a transition to homothallism.</title>
        <authorList>
            <person name="Yamamoto K."/>
            <person name="Hamaji T."/>
            <person name="Kawai-Toyooka H."/>
            <person name="Matsuzaki R."/>
            <person name="Takahashi F."/>
            <person name="Nishimura Y."/>
            <person name="Kawachi M."/>
            <person name="Noguchi H."/>
            <person name="Minakuchi Y."/>
            <person name="Umen J.G."/>
            <person name="Toyoda A."/>
            <person name="Nozaki H."/>
        </authorList>
    </citation>
    <scope>NUCLEOTIDE SEQUENCE</scope>
    <source>
        <strain evidence="2">NIES-3780</strain>
    </source>
</reference>
<protein>
    <submittedName>
        <fullName evidence="2">Uncharacterized protein</fullName>
    </submittedName>
</protein>